<dbReference type="EMBL" id="CP069032">
    <property type="protein sequence ID" value="QRC99569.1"/>
    <property type="molecule type" value="Genomic_DNA"/>
</dbReference>
<evidence type="ECO:0000256" key="3">
    <source>
        <dbReference type="ARBA" id="ARBA00048461"/>
    </source>
</evidence>
<evidence type="ECO:0000256" key="2">
    <source>
        <dbReference type="ARBA" id="ARBA00047591"/>
    </source>
</evidence>
<proteinExistence type="inferred from homology"/>
<evidence type="ECO:0000259" key="4">
    <source>
        <dbReference type="Pfam" id="PF01764"/>
    </source>
</evidence>
<name>A0A7U2I2N2_PHANO</name>
<dbReference type="InterPro" id="IPR002921">
    <property type="entry name" value="Fungal_lipase-type"/>
</dbReference>
<dbReference type="SUPFAM" id="SSF53474">
    <property type="entry name" value="alpha/beta-Hydrolases"/>
    <property type="match status" value="1"/>
</dbReference>
<sequence length="301" mass="33833">MSGLIRLQNGPSQWPDIKDAAHILWRASIHPEISPLRDTLAGDFSYPSLFAKDLHTGINSSRRAIIVRYHDNITIAFEGTGSDALVMNLWTNLWADAKGPNIWDIPFPVYTDGNRVHSFYRDMWHGMRASTLDALSEAVKCIVAKGNAPKSIVVAGFSMGGGVSTMAFMDIVHHVRTTWGSESPAPCDWAKDEGFASLIQHLTFAAVAAGDQGFHTVLNNVYEHYSIRAWDFMHHNDITRHAHHPAFRSFRGYRYILPDAIVRHFGAEFGPVGHWILGYLKAAQWMTEHGTDQVKSEYVYR</sequence>
<dbReference type="PANTHER" id="PTHR45856">
    <property type="entry name" value="ALPHA/BETA-HYDROLASES SUPERFAMILY PROTEIN"/>
    <property type="match status" value="1"/>
</dbReference>
<evidence type="ECO:0000313" key="6">
    <source>
        <dbReference type="Proteomes" id="UP000663193"/>
    </source>
</evidence>
<dbReference type="InterPro" id="IPR051218">
    <property type="entry name" value="Sec_MonoDiacylglyc_Lipase"/>
</dbReference>
<organism evidence="5 6">
    <name type="scientific">Phaeosphaeria nodorum (strain SN15 / ATCC MYA-4574 / FGSC 10173)</name>
    <name type="common">Glume blotch fungus</name>
    <name type="synonym">Parastagonospora nodorum</name>
    <dbReference type="NCBI Taxonomy" id="321614"/>
    <lineage>
        <taxon>Eukaryota</taxon>
        <taxon>Fungi</taxon>
        <taxon>Dikarya</taxon>
        <taxon>Ascomycota</taxon>
        <taxon>Pezizomycotina</taxon>
        <taxon>Dothideomycetes</taxon>
        <taxon>Pleosporomycetidae</taxon>
        <taxon>Pleosporales</taxon>
        <taxon>Pleosporineae</taxon>
        <taxon>Phaeosphaeriaceae</taxon>
        <taxon>Parastagonospora</taxon>
    </lineage>
</organism>
<feature type="domain" description="Fungal lipase-type" evidence="4">
    <location>
        <begin position="103"/>
        <end position="239"/>
    </location>
</feature>
<dbReference type="KEGG" id="pno:SNOG_15099"/>
<dbReference type="PANTHER" id="PTHR45856:SF11">
    <property type="entry name" value="FUNGAL LIPASE-LIKE DOMAIN-CONTAINING PROTEIN"/>
    <property type="match status" value="1"/>
</dbReference>
<dbReference type="RefSeq" id="XP_001805263.1">
    <property type="nucleotide sequence ID" value="XM_001805211.1"/>
</dbReference>
<accession>A0A7U2I2N2</accession>
<dbReference type="OrthoDB" id="426718at2759"/>
<comment type="catalytic activity">
    <reaction evidence="2">
        <text>a diacylglycerol + H2O = a monoacylglycerol + a fatty acid + H(+)</text>
        <dbReference type="Rhea" id="RHEA:32731"/>
        <dbReference type="ChEBI" id="CHEBI:15377"/>
        <dbReference type="ChEBI" id="CHEBI:15378"/>
        <dbReference type="ChEBI" id="CHEBI:17408"/>
        <dbReference type="ChEBI" id="CHEBI:18035"/>
        <dbReference type="ChEBI" id="CHEBI:28868"/>
    </reaction>
</comment>
<dbReference type="Proteomes" id="UP000663193">
    <property type="component" value="Chromosome 10"/>
</dbReference>
<evidence type="ECO:0000313" key="5">
    <source>
        <dbReference type="EMBL" id="QRC99569.1"/>
    </source>
</evidence>
<comment type="catalytic activity">
    <reaction evidence="3">
        <text>a monoacylglycerol + H2O = glycerol + a fatty acid + H(+)</text>
        <dbReference type="Rhea" id="RHEA:15245"/>
        <dbReference type="ChEBI" id="CHEBI:15377"/>
        <dbReference type="ChEBI" id="CHEBI:15378"/>
        <dbReference type="ChEBI" id="CHEBI:17408"/>
        <dbReference type="ChEBI" id="CHEBI:17754"/>
        <dbReference type="ChEBI" id="CHEBI:28868"/>
    </reaction>
</comment>
<dbReference type="VEuPathDB" id="FungiDB:JI435_150990"/>
<protein>
    <recommendedName>
        <fullName evidence="4">Fungal lipase-type domain-containing protein</fullName>
    </recommendedName>
</protein>
<dbReference type="GO" id="GO:0006629">
    <property type="term" value="P:lipid metabolic process"/>
    <property type="evidence" value="ECO:0007669"/>
    <property type="project" value="InterPro"/>
</dbReference>
<dbReference type="OMA" id="QIRAWDF"/>
<dbReference type="AlphaFoldDB" id="A0A7U2I2N2"/>
<comment type="similarity">
    <text evidence="1">Belongs to the AB hydrolase superfamily. Lipase family. Class 3 subfamily.</text>
</comment>
<dbReference type="InterPro" id="IPR029058">
    <property type="entry name" value="AB_hydrolase_fold"/>
</dbReference>
<gene>
    <name evidence="5" type="ORF">JI435_150990</name>
</gene>
<evidence type="ECO:0000256" key="1">
    <source>
        <dbReference type="ARBA" id="ARBA00043996"/>
    </source>
</evidence>
<dbReference type="Gene3D" id="3.40.50.1820">
    <property type="entry name" value="alpha/beta hydrolase"/>
    <property type="match status" value="1"/>
</dbReference>
<reference evidence="6" key="1">
    <citation type="journal article" date="2021" name="BMC Genomics">
        <title>Chromosome-level genome assembly and manually-curated proteome of model necrotroph Parastagonospora nodorum Sn15 reveals a genome-wide trove of candidate effector homologs, and redundancy of virulence-related functions within an accessory chromosome.</title>
        <authorList>
            <person name="Bertazzoni S."/>
            <person name="Jones D.A.B."/>
            <person name="Phan H.T."/>
            <person name="Tan K.-C."/>
            <person name="Hane J.K."/>
        </authorList>
    </citation>
    <scope>NUCLEOTIDE SEQUENCE [LARGE SCALE GENOMIC DNA]</scope>
    <source>
        <strain evidence="6">SN15 / ATCC MYA-4574 / FGSC 10173)</strain>
    </source>
</reference>
<keyword evidence="6" id="KW-1185">Reference proteome</keyword>
<dbReference type="Pfam" id="PF01764">
    <property type="entry name" value="Lipase_3"/>
    <property type="match status" value="1"/>
</dbReference>